<sequence length="385" mass="44327">MMSVCTYSLLRRICLTSGRRTYTTATATKLQNTEIEPFRTFETYPPNHTESHLGRIYTVPFEDHQVLQNNIPNEWKQQIKIFAEFGILIRKPAVEIISYLEQTDYTRPINKYVIYGRDGVGKTSTILHLIHYGLAKKFIVLHVPSVNTWFRFPKEIANSPLEPDKIDLTIHAGTWLKYFKNLNAPVFKELHLEVSKDYTWSARESTKCGESLSNLIDFGIHRLKFACGVIDALVNELKGASIAGKCKVLTVMTGFNALTADYTSIRDENKVHVPPKTISLTKSLLSAVNQDWCNGAAILSVDTRAVKYNRESIYPKYLLGKEGFELLDPFLPISIENYTQDEFNTIIEYYKDRKWIREITPEGVKELELLSNRNPYDLWHYCKPL</sequence>
<keyword evidence="9" id="KW-1185">Reference proteome</keyword>
<keyword evidence="4 8" id="KW-0689">Ribosomal protein</keyword>
<dbReference type="AlphaFoldDB" id="A0A154P6D2"/>
<dbReference type="STRING" id="178035.A0A154P6D2"/>
<dbReference type="InterPro" id="IPR019368">
    <property type="entry name" value="Ribosomal_mS29"/>
</dbReference>
<dbReference type="Pfam" id="PF10236">
    <property type="entry name" value="DAP3"/>
    <property type="match status" value="1"/>
</dbReference>
<evidence type="ECO:0000256" key="1">
    <source>
        <dbReference type="ARBA" id="ARBA00004173"/>
    </source>
</evidence>
<evidence type="ECO:0000256" key="2">
    <source>
        <dbReference type="ARBA" id="ARBA00009863"/>
    </source>
</evidence>
<protein>
    <recommendedName>
        <fullName evidence="7">Small ribosomal subunit protein mS29</fullName>
    </recommendedName>
</protein>
<reference evidence="8 9" key="1">
    <citation type="submission" date="2015-07" db="EMBL/GenBank/DDBJ databases">
        <title>The genome of Dufourea novaeangliae.</title>
        <authorList>
            <person name="Pan H."/>
            <person name="Kapheim K."/>
        </authorList>
    </citation>
    <scope>NUCLEOTIDE SEQUENCE [LARGE SCALE GENOMIC DNA]</scope>
    <source>
        <strain evidence="8">0120121106</strain>
        <tissue evidence="8">Whole body</tissue>
    </source>
</reference>
<evidence type="ECO:0000256" key="3">
    <source>
        <dbReference type="ARBA" id="ARBA00022946"/>
    </source>
</evidence>
<evidence type="ECO:0000313" key="9">
    <source>
        <dbReference type="Proteomes" id="UP000076502"/>
    </source>
</evidence>
<dbReference type="InterPro" id="IPR008092">
    <property type="entry name" value="Ribosomal_mS29_met"/>
</dbReference>
<dbReference type="GO" id="GO:0005763">
    <property type="term" value="C:mitochondrial small ribosomal subunit"/>
    <property type="evidence" value="ECO:0007669"/>
    <property type="project" value="TreeGrafter"/>
</dbReference>
<gene>
    <name evidence="8" type="ORF">WN55_08266</name>
</gene>
<evidence type="ECO:0000256" key="7">
    <source>
        <dbReference type="ARBA" id="ARBA00035140"/>
    </source>
</evidence>
<dbReference type="GO" id="GO:0006915">
    <property type="term" value="P:apoptotic process"/>
    <property type="evidence" value="ECO:0007669"/>
    <property type="project" value="InterPro"/>
</dbReference>
<dbReference type="OrthoDB" id="274828at2759"/>
<evidence type="ECO:0000313" key="8">
    <source>
        <dbReference type="EMBL" id="KZC07495.1"/>
    </source>
</evidence>
<comment type="subcellular location">
    <subcellularLocation>
        <location evidence="1">Mitochondrion</location>
    </subcellularLocation>
</comment>
<dbReference type="GO" id="GO:0003735">
    <property type="term" value="F:structural constituent of ribosome"/>
    <property type="evidence" value="ECO:0007669"/>
    <property type="project" value="TreeGrafter"/>
</dbReference>
<keyword evidence="3" id="KW-0809">Transit peptide</keyword>
<evidence type="ECO:0000256" key="5">
    <source>
        <dbReference type="ARBA" id="ARBA00023128"/>
    </source>
</evidence>
<organism evidence="8 9">
    <name type="scientific">Dufourea novaeangliae</name>
    <name type="common">Sweat bee</name>
    <dbReference type="NCBI Taxonomy" id="178035"/>
    <lineage>
        <taxon>Eukaryota</taxon>
        <taxon>Metazoa</taxon>
        <taxon>Ecdysozoa</taxon>
        <taxon>Arthropoda</taxon>
        <taxon>Hexapoda</taxon>
        <taxon>Insecta</taxon>
        <taxon>Pterygota</taxon>
        <taxon>Neoptera</taxon>
        <taxon>Endopterygota</taxon>
        <taxon>Hymenoptera</taxon>
        <taxon>Apocrita</taxon>
        <taxon>Aculeata</taxon>
        <taxon>Apoidea</taxon>
        <taxon>Anthophila</taxon>
        <taxon>Halictidae</taxon>
        <taxon>Rophitinae</taxon>
        <taxon>Dufourea</taxon>
    </lineage>
</organism>
<evidence type="ECO:0000256" key="6">
    <source>
        <dbReference type="ARBA" id="ARBA00023274"/>
    </source>
</evidence>
<comment type="similarity">
    <text evidence="2">Belongs to the mitochondrion-specific ribosomal protein mS29 family.</text>
</comment>
<keyword evidence="5" id="KW-0496">Mitochondrion</keyword>
<accession>A0A154P6D2</accession>
<evidence type="ECO:0000256" key="4">
    <source>
        <dbReference type="ARBA" id="ARBA00022980"/>
    </source>
</evidence>
<dbReference type="EMBL" id="KQ434827">
    <property type="protein sequence ID" value="KZC07495.1"/>
    <property type="molecule type" value="Genomic_DNA"/>
</dbReference>
<proteinExistence type="inferred from homology"/>
<keyword evidence="6" id="KW-0687">Ribonucleoprotein</keyword>
<dbReference type="Proteomes" id="UP000076502">
    <property type="component" value="Unassembled WGS sequence"/>
</dbReference>
<name>A0A154P6D2_DUFNO</name>
<dbReference type="OMA" id="DITNYDW"/>
<dbReference type="PANTHER" id="PTHR12810:SF0">
    <property type="entry name" value="SMALL RIBOSOMAL SUBUNIT PROTEIN MS29"/>
    <property type="match status" value="1"/>
</dbReference>
<dbReference type="PANTHER" id="PTHR12810">
    <property type="entry name" value="MITOCHONDRIAL 28S RIBOSOMAL PROTEIN S29"/>
    <property type="match status" value="1"/>
</dbReference>
<dbReference type="PRINTS" id="PR01716">
    <property type="entry name" value="DEATHASSOCP3"/>
</dbReference>